<feature type="transmembrane region" description="Helical" evidence="1">
    <location>
        <begin position="308"/>
        <end position="328"/>
    </location>
</feature>
<feature type="transmembrane region" description="Helical" evidence="1">
    <location>
        <begin position="85"/>
        <end position="105"/>
    </location>
</feature>
<dbReference type="Gene3D" id="1.50.10.150">
    <property type="entry name" value="Voltage-dependent anion channel"/>
    <property type="match status" value="1"/>
</dbReference>
<accession>A0A2K9MFI0</accession>
<feature type="transmembrane region" description="Helical" evidence="1">
    <location>
        <begin position="42"/>
        <end position="64"/>
    </location>
</feature>
<protein>
    <submittedName>
        <fullName evidence="2">Uncharacterized protein</fullName>
    </submittedName>
</protein>
<dbReference type="Proteomes" id="UP000234882">
    <property type="component" value="Chromosome"/>
</dbReference>
<gene>
    <name evidence="2" type="ORF">CYR75_08910</name>
</gene>
<evidence type="ECO:0000313" key="3">
    <source>
        <dbReference type="Proteomes" id="UP000234882"/>
    </source>
</evidence>
<feature type="transmembrane region" description="Helical" evidence="1">
    <location>
        <begin position="282"/>
        <end position="302"/>
    </location>
</feature>
<feature type="transmembrane region" description="Helical" evidence="1">
    <location>
        <begin position="111"/>
        <end position="128"/>
    </location>
</feature>
<keyword evidence="1" id="KW-0812">Transmembrane</keyword>
<dbReference type="KEGG" id="paru:CYR75_08910"/>
<dbReference type="AlphaFoldDB" id="A0A2K9MFI0"/>
<feature type="transmembrane region" description="Helical" evidence="1">
    <location>
        <begin position="231"/>
        <end position="249"/>
    </location>
</feature>
<sequence>MPKQAPKGLFRRMPPMAFVPVLALLLLALAWRSGIGRFALPVGLPGLLEGAAAALFLFAAGGYLRKLWLRPAVVIEELTALPGRVGLAAAMAASVGFAAVILPYLPVLAKIVLVLAIATTLALLFVELREALSGPGPAARVPDEALLAKLIAARASGREGPTPPRHPQMIGPDAQLLASALLLAAFVAAMAGWPGPGQVLLVAGGVIAAAVLLLGLGQLGQARIPQPLRPLLALHLVSLCSLGLALAAADMRVPQALIWLVGAATLGVGVIALTARAETGRGLFHGAYAVALASVALVFAQAGGGDLLPGLALILATLIVLPLCFLGLRDWARGALAHRSNAAIA</sequence>
<dbReference type="EMBL" id="CP025583">
    <property type="protein sequence ID" value="AUM74373.1"/>
    <property type="molecule type" value="Genomic_DNA"/>
</dbReference>
<feature type="transmembrane region" description="Helical" evidence="1">
    <location>
        <begin position="199"/>
        <end position="219"/>
    </location>
</feature>
<dbReference type="InterPro" id="IPR038665">
    <property type="entry name" value="Voltage-dep_anion_channel_sf"/>
</dbReference>
<evidence type="ECO:0000313" key="2">
    <source>
        <dbReference type="EMBL" id="AUM74373.1"/>
    </source>
</evidence>
<keyword evidence="3" id="KW-1185">Reference proteome</keyword>
<reference evidence="3" key="1">
    <citation type="submission" date="2017-12" db="EMBL/GenBank/DDBJ databases">
        <title>Genomic analysis of Paracoccus sp. CBA4604.</title>
        <authorList>
            <person name="Roh S.W."/>
            <person name="Kim J.Y."/>
            <person name="Kim J.S."/>
        </authorList>
    </citation>
    <scope>NUCLEOTIDE SEQUENCE [LARGE SCALE GENOMIC DNA]</scope>
    <source>
        <strain evidence="3">CBA4604</strain>
    </source>
</reference>
<organism evidence="2 3">
    <name type="scientific">Paracoccus jeotgali</name>
    <dbReference type="NCBI Taxonomy" id="2065379"/>
    <lineage>
        <taxon>Bacteria</taxon>
        <taxon>Pseudomonadati</taxon>
        <taxon>Pseudomonadota</taxon>
        <taxon>Alphaproteobacteria</taxon>
        <taxon>Rhodobacterales</taxon>
        <taxon>Paracoccaceae</taxon>
        <taxon>Paracoccus</taxon>
    </lineage>
</organism>
<proteinExistence type="predicted"/>
<name>A0A2K9MFI0_9RHOB</name>
<keyword evidence="1" id="KW-0472">Membrane</keyword>
<feature type="transmembrane region" description="Helical" evidence="1">
    <location>
        <begin position="174"/>
        <end position="193"/>
    </location>
</feature>
<keyword evidence="1" id="KW-1133">Transmembrane helix</keyword>
<feature type="transmembrane region" description="Helical" evidence="1">
    <location>
        <begin position="255"/>
        <end position="275"/>
    </location>
</feature>
<evidence type="ECO:0000256" key="1">
    <source>
        <dbReference type="SAM" id="Phobius"/>
    </source>
</evidence>